<keyword evidence="2" id="KW-0812">Transmembrane</keyword>
<accession>A0A7S1M9T8</accession>
<evidence type="ECO:0000313" key="3">
    <source>
        <dbReference type="EMBL" id="CAD9125830.1"/>
    </source>
</evidence>
<keyword evidence="2" id="KW-0472">Membrane</keyword>
<dbReference type="EMBL" id="HBGF01029784">
    <property type="protein sequence ID" value="CAD9125830.1"/>
    <property type="molecule type" value="Transcribed_RNA"/>
</dbReference>
<feature type="compositionally biased region" description="Basic and acidic residues" evidence="1">
    <location>
        <begin position="146"/>
        <end position="162"/>
    </location>
</feature>
<feature type="transmembrane region" description="Helical" evidence="2">
    <location>
        <begin position="59"/>
        <end position="80"/>
    </location>
</feature>
<sequence length="186" mass="20222">MTNCSTAASPCSRNQICCDWLTAPDASDSIFCCERGYECGDAGTCRAALEGRAQAFEMGIIFLIVLAVIVVLVCIVSLVWQCTRDKKAQPASRAARTYRAADGQEIESPEATGVTRPATAPQGAGERDAVQIQHSALRMDSISDEEMQRRDREAHRDVEARRGVPVQSPPRTEFSEAYDADGQHAV</sequence>
<evidence type="ECO:0000256" key="1">
    <source>
        <dbReference type="SAM" id="MobiDB-lite"/>
    </source>
</evidence>
<protein>
    <submittedName>
        <fullName evidence="3">Uncharacterized protein</fullName>
    </submittedName>
</protein>
<proteinExistence type="predicted"/>
<reference evidence="3" key="1">
    <citation type="submission" date="2021-01" db="EMBL/GenBank/DDBJ databases">
        <authorList>
            <person name="Corre E."/>
            <person name="Pelletier E."/>
            <person name="Niang G."/>
            <person name="Scheremetjew M."/>
            <person name="Finn R."/>
            <person name="Kale V."/>
            <person name="Holt S."/>
            <person name="Cochrane G."/>
            <person name="Meng A."/>
            <person name="Brown T."/>
            <person name="Cohen L."/>
        </authorList>
    </citation>
    <scope>NUCLEOTIDE SEQUENCE</scope>
    <source>
        <strain evidence="3">CCAP 1951/1</strain>
    </source>
</reference>
<feature type="region of interest" description="Disordered" evidence="1">
    <location>
        <begin position="97"/>
        <end position="186"/>
    </location>
</feature>
<gene>
    <name evidence="3" type="ORF">NDES1114_LOCUS19804</name>
</gene>
<organism evidence="3">
    <name type="scientific">Neobodo designis</name>
    <name type="common">Flagellated protozoan</name>
    <name type="synonym">Bodo designis</name>
    <dbReference type="NCBI Taxonomy" id="312471"/>
    <lineage>
        <taxon>Eukaryota</taxon>
        <taxon>Discoba</taxon>
        <taxon>Euglenozoa</taxon>
        <taxon>Kinetoplastea</taxon>
        <taxon>Metakinetoplastina</taxon>
        <taxon>Neobodonida</taxon>
        <taxon>Neobodo</taxon>
    </lineage>
</organism>
<name>A0A7S1M9T8_NEODS</name>
<keyword evidence="2" id="KW-1133">Transmembrane helix</keyword>
<dbReference type="AlphaFoldDB" id="A0A7S1M9T8"/>
<evidence type="ECO:0000256" key="2">
    <source>
        <dbReference type="SAM" id="Phobius"/>
    </source>
</evidence>